<sequence length="869" mass="93529">MVSARHVDRAVQTDPELHQAHDSLTSSKTEHHCSILSPVAETEKVAEFELSSESRSRESTDFDSTCSHVEEPFDRSGTPSPEPTISTTTRVYKQAVASLGRTNNITNGVTSRVVSLPETISLYSAKGVLKSTPRVVSTPLPATDSATLLPGIPNGSDDETLPFISNGDRPSRARVQSQVSDMPHTPSPPSSPESVVIIGNKNHLADNFLRGDRAGDSGPRKPEPDSEGWVSWASSPPRPIPALHGPLSLPYARCPSGAEGTIIEEPENLPRMIWGLEGEDIQSSRSRANVAQHPVAVKSPLGGGSRSNKANVPPRLQKGTPVTSSDLASQFLGLNLHDANVSGASPLEYRSMRQEELVGYPLRGQEPIDLTDLLRKELELTQSELATNPALGNPQSLRAHTLMDLGETDWPNKVPTSHIIKDSRLYGSNPTNQSLAARSRVQNGVTDALDEYSSVSQYSPALSQFAMHASERLTPRRQSALEIAQQYRQQQLQQRQQQNVLPTPPNSSSPIWSSSFTPYPSSTFSPELFSSVSGLSKLSPVIVSSRPAGMLSDVSQQLLRGPASAFPHQPQPSDVDLAALASAAQMDNLQELYATSPSLYTLADTVEAYVRNHARQSSNDAALQNLLTRSPAMPRPPPNTPLTVASRGRLTQNKQAPTPAMAAPPSPPSPQQNRTRTLSSHQTRSIPISRLIQRRLSAVPEEDSLSQLDNVQLGSADSGFLRSRTRTHSMDPSLPADAPVSQLSYLLSPPLPEQHIQMSDPRRDAFSTGLAPGNNRAATELVAGRDVVHVKLPSVSTRGTAANIRSDNRTHQVLGLRDNVSDTSANSGSVRGRGQKRGGGRTRGRGGRSVVASAVNKPERVDGGLMVKS</sequence>
<dbReference type="AlphaFoldDB" id="A0A165RNY5"/>
<feature type="region of interest" description="Disordered" evidence="1">
    <location>
        <begin position="1"/>
        <end position="30"/>
    </location>
</feature>
<feature type="compositionally biased region" description="Polar residues" evidence="1">
    <location>
        <begin position="671"/>
        <end position="685"/>
    </location>
</feature>
<feature type="compositionally biased region" description="Basic and acidic residues" evidence="1">
    <location>
        <begin position="209"/>
        <end position="224"/>
    </location>
</feature>
<reference evidence="2 3" key="1">
    <citation type="journal article" date="2016" name="Mol. Biol. Evol.">
        <title>Comparative Genomics of Early-Diverging Mushroom-Forming Fungi Provides Insights into the Origins of Lignocellulose Decay Capabilities.</title>
        <authorList>
            <person name="Nagy L.G."/>
            <person name="Riley R."/>
            <person name="Tritt A."/>
            <person name="Adam C."/>
            <person name="Daum C."/>
            <person name="Floudas D."/>
            <person name="Sun H."/>
            <person name="Yadav J.S."/>
            <person name="Pangilinan J."/>
            <person name="Larsson K.H."/>
            <person name="Matsuura K."/>
            <person name="Barry K."/>
            <person name="Labutti K."/>
            <person name="Kuo R."/>
            <person name="Ohm R.A."/>
            <person name="Bhattacharya S.S."/>
            <person name="Shirouzu T."/>
            <person name="Yoshinaga Y."/>
            <person name="Martin F.M."/>
            <person name="Grigoriev I.V."/>
            <person name="Hibbett D.S."/>
        </authorList>
    </citation>
    <scope>NUCLEOTIDE SEQUENCE [LARGE SCALE GENOMIC DNA]</scope>
    <source>
        <strain evidence="2 3">L-15889</strain>
    </source>
</reference>
<protein>
    <submittedName>
        <fullName evidence="2">Uncharacterized protein</fullName>
    </submittedName>
</protein>
<feature type="region of interest" description="Disordered" evidence="1">
    <location>
        <begin position="49"/>
        <end position="86"/>
    </location>
</feature>
<feature type="compositionally biased region" description="Basic residues" evidence="1">
    <location>
        <begin position="833"/>
        <end position="846"/>
    </location>
</feature>
<name>A0A165RNY5_9APHY</name>
<feature type="compositionally biased region" description="Basic and acidic residues" evidence="1">
    <location>
        <begin position="49"/>
        <end position="60"/>
    </location>
</feature>
<evidence type="ECO:0000256" key="1">
    <source>
        <dbReference type="SAM" id="MobiDB-lite"/>
    </source>
</evidence>
<feature type="compositionally biased region" description="Low complexity" evidence="1">
    <location>
        <begin position="76"/>
        <end position="86"/>
    </location>
</feature>
<proteinExistence type="predicted"/>
<keyword evidence="3" id="KW-1185">Reference proteome</keyword>
<dbReference type="EMBL" id="KV429048">
    <property type="protein sequence ID" value="KZT70989.1"/>
    <property type="molecule type" value="Genomic_DNA"/>
</dbReference>
<feature type="compositionally biased region" description="Low complexity" evidence="1">
    <location>
        <begin position="486"/>
        <end position="498"/>
    </location>
</feature>
<dbReference type="Proteomes" id="UP000076727">
    <property type="component" value="Unassembled WGS sequence"/>
</dbReference>
<feature type="compositionally biased region" description="Basic and acidic residues" evidence="1">
    <location>
        <begin position="1"/>
        <end position="21"/>
    </location>
</feature>
<organism evidence="2 3">
    <name type="scientific">Daedalea quercina L-15889</name>
    <dbReference type="NCBI Taxonomy" id="1314783"/>
    <lineage>
        <taxon>Eukaryota</taxon>
        <taxon>Fungi</taxon>
        <taxon>Dikarya</taxon>
        <taxon>Basidiomycota</taxon>
        <taxon>Agaricomycotina</taxon>
        <taxon>Agaricomycetes</taxon>
        <taxon>Polyporales</taxon>
        <taxon>Fomitopsis</taxon>
    </lineage>
</organism>
<feature type="region of interest" description="Disordered" evidence="1">
    <location>
        <begin position="297"/>
        <end position="322"/>
    </location>
</feature>
<dbReference type="OrthoDB" id="2573559at2759"/>
<accession>A0A165RNY5</accession>
<feature type="region of interest" description="Disordered" evidence="1">
    <location>
        <begin position="819"/>
        <end position="869"/>
    </location>
</feature>
<feature type="region of interest" description="Disordered" evidence="1">
    <location>
        <begin position="207"/>
        <end position="233"/>
    </location>
</feature>
<gene>
    <name evidence="2" type="ORF">DAEQUDRAFT_810253</name>
</gene>
<feature type="region of interest" description="Disordered" evidence="1">
    <location>
        <begin position="486"/>
        <end position="514"/>
    </location>
</feature>
<evidence type="ECO:0000313" key="2">
    <source>
        <dbReference type="EMBL" id="KZT70989.1"/>
    </source>
</evidence>
<feature type="region of interest" description="Disordered" evidence="1">
    <location>
        <begin position="628"/>
        <end position="685"/>
    </location>
</feature>
<feature type="region of interest" description="Disordered" evidence="1">
    <location>
        <begin position="139"/>
        <end position="195"/>
    </location>
</feature>
<evidence type="ECO:0000313" key="3">
    <source>
        <dbReference type="Proteomes" id="UP000076727"/>
    </source>
</evidence>
<dbReference type="STRING" id="1314783.A0A165RNY5"/>